<protein>
    <submittedName>
        <fullName evidence="1">Uncharacterized protein</fullName>
    </submittedName>
</protein>
<sequence>MAPGVSSCHYREVPPSISFSGSGFLATYQLGVAQCLLNHAPRILRTAPCVLGASAGSLVAAAVICEMSLIVFYFAVTIRDEMMHFAKQMRSFALGPFNPSINVFHWLESVLHKHLPSDAHQLASGRLGVAMTRMTDRKLIIMSEFQSKEDVVQALLCSCFVPGYCGMLPPSFKGVHYVDGGFSCMQPLLSVPCSHILTVSPFSGEMDICPADTPSMWDMVVSGTTLKGNVANSLRIINALYPMALETLEQAFESGYKDAIHYLLSNGLVPYILIQQTIDSNQTKTRMHLEITGLQEEEEEEEEMKVEKEATTLTSFNSTEHESTRNRSIKDPPLHFDMVKNALLGNAVIYLTMFGLPVRILFHLLLPVMLLFHTVLQNSH</sequence>
<evidence type="ECO:0000313" key="2">
    <source>
        <dbReference type="Proteomes" id="UP000831701"/>
    </source>
</evidence>
<feature type="non-terminal residue" evidence="1">
    <location>
        <position position="380"/>
    </location>
</feature>
<proteinExistence type="predicted"/>
<dbReference type="Proteomes" id="UP000831701">
    <property type="component" value="Chromosome 19"/>
</dbReference>
<gene>
    <name evidence="1" type="ORF">L3Q82_016099</name>
</gene>
<name>A0ACB8VS09_9TELE</name>
<organism evidence="1 2">
    <name type="scientific">Scortum barcoo</name>
    <name type="common">barcoo grunter</name>
    <dbReference type="NCBI Taxonomy" id="214431"/>
    <lineage>
        <taxon>Eukaryota</taxon>
        <taxon>Metazoa</taxon>
        <taxon>Chordata</taxon>
        <taxon>Craniata</taxon>
        <taxon>Vertebrata</taxon>
        <taxon>Euteleostomi</taxon>
        <taxon>Actinopterygii</taxon>
        <taxon>Neopterygii</taxon>
        <taxon>Teleostei</taxon>
        <taxon>Neoteleostei</taxon>
        <taxon>Acanthomorphata</taxon>
        <taxon>Eupercaria</taxon>
        <taxon>Centrarchiformes</taxon>
        <taxon>Terapontoidei</taxon>
        <taxon>Terapontidae</taxon>
        <taxon>Scortum</taxon>
    </lineage>
</organism>
<reference evidence="1" key="1">
    <citation type="submission" date="2022-04" db="EMBL/GenBank/DDBJ databases">
        <title>Jade perch genome.</title>
        <authorList>
            <person name="Chao B."/>
        </authorList>
    </citation>
    <scope>NUCLEOTIDE SEQUENCE</scope>
    <source>
        <strain evidence="1">CB-2022</strain>
    </source>
</reference>
<accession>A0ACB8VS09</accession>
<evidence type="ECO:0000313" key="1">
    <source>
        <dbReference type="EMBL" id="KAI3357697.1"/>
    </source>
</evidence>
<keyword evidence="2" id="KW-1185">Reference proteome</keyword>
<comment type="caution">
    <text evidence="1">The sequence shown here is derived from an EMBL/GenBank/DDBJ whole genome shotgun (WGS) entry which is preliminary data.</text>
</comment>
<dbReference type="EMBL" id="CM041549">
    <property type="protein sequence ID" value="KAI3357697.1"/>
    <property type="molecule type" value="Genomic_DNA"/>
</dbReference>